<keyword evidence="3" id="KW-1185">Reference proteome</keyword>
<evidence type="ECO:0000313" key="2">
    <source>
        <dbReference type="EMBL" id="AKV03237.1"/>
    </source>
</evidence>
<keyword evidence="1" id="KW-1133">Transmembrane helix</keyword>
<dbReference type="GO" id="GO:0016787">
    <property type="term" value="F:hydrolase activity"/>
    <property type="evidence" value="ECO:0007669"/>
    <property type="project" value="UniProtKB-KW"/>
</dbReference>
<feature type="transmembrane region" description="Helical" evidence="1">
    <location>
        <begin position="6"/>
        <end position="26"/>
    </location>
</feature>
<accession>A0A0K1QC58</accession>
<dbReference type="STRING" id="1391654.AKJ09_09900"/>
<dbReference type="KEGG" id="llu:AKJ09_09900"/>
<organism evidence="2 3">
    <name type="scientific">Labilithrix luteola</name>
    <dbReference type="NCBI Taxonomy" id="1391654"/>
    <lineage>
        <taxon>Bacteria</taxon>
        <taxon>Pseudomonadati</taxon>
        <taxon>Myxococcota</taxon>
        <taxon>Polyangia</taxon>
        <taxon>Polyangiales</taxon>
        <taxon>Labilitrichaceae</taxon>
        <taxon>Labilithrix</taxon>
    </lineage>
</organism>
<dbReference type="Proteomes" id="UP000064967">
    <property type="component" value="Chromosome"/>
</dbReference>
<evidence type="ECO:0000313" key="3">
    <source>
        <dbReference type="Proteomes" id="UP000064967"/>
    </source>
</evidence>
<keyword evidence="1" id="KW-0812">Transmembrane</keyword>
<reference evidence="2 3" key="1">
    <citation type="submission" date="2015-08" db="EMBL/GenBank/DDBJ databases">
        <authorList>
            <person name="Babu N.S."/>
            <person name="Beckwith C.J."/>
            <person name="Beseler K.G."/>
            <person name="Brison A."/>
            <person name="Carone J.V."/>
            <person name="Caskin T.P."/>
            <person name="Diamond M."/>
            <person name="Durham M.E."/>
            <person name="Foxe J.M."/>
            <person name="Go M."/>
            <person name="Henderson B.A."/>
            <person name="Jones I.B."/>
            <person name="McGettigan J.A."/>
            <person name="Micheletti S.J."/>
            <person name="Nasrallah M.E."/>
            <person name="Ortiz D."/>
            <person name="Piller C.R."/>
            <person name="Privatt S.R."/>
            <person name="Schneider S.L."/>
            <person name="Sharp S."/>
            <person name="Smith T.C."/>
            <person name="Stanton J.D."/>
            <person name="Ullery H.E."/>
            <person name="Wilson R.J."/>
            <person name="Serrano M.G."/>
            <person name="Buck G."/>
            <person name="Lee V."/>
            <person name="Wang Y."/>
            <person name="Carvalho R."/>
            <person name="Voegtly L."/>
            <person name="Shi R."/>
            <person name="Duckworth R."/>
            <person name="Johnson A."/>
            <person name="Loviza R."/>
            <person name="Walstead R."/>
            <person name="Shah Z."/>
            <person name="Kiflezghi M."/>
            <person name="Wade K."/>
            <person name="Ball S.L."/>
            <person name="Bradley K.W."/>
            <person name="Asai D.J."/>
            <person name="Bowman C.A."/>
            <person name="Russell D.A."/>
            <person name="Pope W.H."/>
            <person name="Jacobs-Sera D."/>
            <person name="Hendrix R.W."/>
            <person name="Hatfull G.F."/>
        </authorList>
    </citation>
    <scope>NUCLEOTIDE SEQUENCE [LARGE SCALE GENOMIC DNA]</scope>
    <source>
        <strain evidence="2 3">DSM 27648</strain>
    </source>
</reference>
<keyword evidence="1" id="KW-0472">Membrane</keyword>
<dbReference type="AlphaFoldDB" id="A0A0K1QC58"/>
<keyword evidence="2" id="KW-0378">Hydrolase</keyword>
<name>A0A0K1QC58_9BACT</name>
<sequence length="131" mass="13989">MVTVMAGTLVNVVALASVVGVGSVLARLRGGDALPSWNDGPSRRAILDFVRAVTARGSSTYVRPADRIAVFDNDGTLWSEMPIPVQAAFIVDRLRALAPSIPSTPCASPTRRLSKATWTRSRACPITRSVR</sequence>
<gene>
    <name evidence="2" type="ORF">AKJ09_09900</name>
</gene>
<proteinExistence type="predicted"/>
<evidence type="ECO:0000256" key="1">
    <source>
        <dbReference type="SAM" id="Phobius"/>
    </source>
</evidence>
<protein>
    <submittedName>
        <fullName evidence="2">Putative hydrolase</fullName>
    </submittedName>
</protein>
<dbReference type="EMBL" id="CP012333">
    <property type="protein sequence ID" value="AKV03237.1"/>
    <property type="molecule type" value="Genomic_DNA"/>
</dbReference>